<dbReference type="Proteomes" id="UP000033531">
    <property type="component" value="Unassembled WGS sequence"/>
</dbReference>
<feature type="domain" description="DJ-1/PfpI" evidence="1">
    <location>
        <begin position="3"/>
        <end position="168"/>
    </location>
</feature>
<dbReference type="InterPro" id="IPR029062">
    <property type="entry name" value="Class_I_gatase-like"/>
</dbReference>
<name>A0A0F4LBP2_9LACO</name>
<accession>A0A0F4LBP2</accession>
<dbReference type="GO" id="GO:0005737">
    <property type="term" value="C:cytoplasm"/>
    <property type="evidence" value="ECO:0007669"/>
    <property type="project" value="TreeGrafter"/>
</dbReference>
<proteinExistence type="predicted"/>
<dbReference type="HOGENOM" id="CLU_000445_44_2_9"/>
<dbReference type="RefSeq" id="WP_046325307.1">
    <property type="nucleotide sequence ID" value="NZ_JBHTMT010000005.1"/>
</dbReference>
<sequence>MNKVAVVFADGCEEVEGLSIIDVLRRLGVQADMIGLTSTTVNGAHNIKLTCDKTVADSLLDYDVVALPGGTTGAENLRDNKKLADLMIKRHNAGKWDAAMCAAPIALARYGVIADADYTCYPGFEEQTKKDAPSGHFKETITVTDNVHKVITSRGPATAWAFAYAIAEALGIDTKDLKAGMLYNYLADNIQDSL</sequence>
<dbReference type="OrthoDB" id="9800516at2"/>
<dbReference type="Gene3D" id="3.40.50.880">
    <property type="match status" value="1"/>
</dbReference>
<evidence type="ECO:0000313" key="2">
    <source>
        <dbReference type="EMBL" id="KJY56277.1"/>
    </source>
</evidence>
<dbReference type="InterPro" id="IPR006287">
    <property type="entry name" value="DJ-1"/>
</dbReference>
<dbReference type="InterPro" id="IPR050325">
    <property type="entry name" value="Prot/Nucl_acid_deglycase"/>
</dbReference>
<dbReference type="SUPFAM" id="SSF52317">
    <property type="entry name" value="Class I glutamine amidotransferase-like"/>
    <property type="match status" value="1"/>
</dbReference>
<dbReference type="STRING" id="1218507.JF74_13570"/>
<organism evidence="2 3">
    <name type="scientific">Lactobacillus melliventris</name>
    <dbReference type="NCBI Taxonomy" id="1218507"/>
    <lineage>
        <taxon>Bacteria</taxon>
        <taxon>Bacillati</taxon>
        <taxon>Bacillota</taxon>
        <taxon>Bacilli</taxon>
        <taxon>Lactobacillales</taxon>
        <taxon>Lactobacillaceae</taxon>
        <taxon>Lactobacillus</taxon>
    </lineage>
</organism>
<dbReference type="NCBIfam" id="TIGR01383">
    <property type="entry name" value="not_thiJ"/>
    <property type="match status" value="1"/>
</dbReference>
<protein>
    <submittedName>
        <fullName evidence="2">Transcriptional regulator</fullName>
    </submittedName>
</protein>
<comment type="caution">
    <text evidence="2">The sequence shown here is derived from an EMBL/GenBank/DDBJ whole genome shotgun (WGS) entry which is preliminary data.</text>
</comment>
<dbReference type="PANTHER" id="PTHR48094:SF12">
    <property type="entry name" value="PARKINSON DISEASE PROTEIN 7 HOMOLOG"/>
    <property type="match status" value="1"/>
</dbReference>
<evidence type="ECO:0000313" key="3">
    <source>
        <dbReference type="Proteomes" id="UP000033531"/>
    </source>
</evidence>
<evidence type="ECO:0000259" key="1">
    <source>
        <dbReference type="Pfam" id="PF01965"/>
    </source>
</evidence>
<dbReference type="EMBL" id="JXLI01000011">
    <property type="protein sequence ID" value="KJY56277.1"/>
    <property type="molecule type" value="Genomic_DNA"/>
</dbReference>
<dbReference type="PATRIC" id="fig|1218507.3.peg.1539"/>
<dbReference type="CDD" id="cd03135">
    <property type="entry name" value="GATase1_DJ-1"/>
    <property type="match status" value="1"/>
</dbReference>
<dbReference type="PANTHER" id="PTHR48094">
    <property type="entry name" value="PROTEIN/NUCLEIC ACID DEGLYCASE DJ-1-RELATED"/>
    <property type="match status" value="1"/>
</dbReference>
<dbReference type="InterPro" id="IPR002818">
    <property type="entry name" value="DJ-1/PfpI"/>
</dbReference>
<dbReference type="AlphaFoldDB" id="A0A0F4LBP2"/>
<dbReference type="Pfam" id="PF01965">
    <property type="entry name" value="DJ-1_PfpI"/>
    <property type="match status" value="1"/>
</dbReference>
<reference evidence="2 3" key="1">
    <citation type="submission" date="2015-01" db="EMBL/GenBank/DDBJ databases">
        <title>Comparative genomics of the lactic acid bacteria isolated from the honey bee gut.</title>
        <authorList>
            <person name="Ellegaard K.M."/>
            <person name="Tamarit D."/>
            <person name="Javelind E."/>
            <person name="Olofsson T."/>
            <person name="Andersson S.G."/>
            <person name="Vasquez A."/>
        </authorList>
    </citation>
    <scope>NUCLEOTIDE SEQUENCE [LARGE SCALE GENOMIC DNA]</scope>
    <source>
        <strain evidence="2 3">Hma8</strain>
    </source>
</reference>
<gene>
    <name evidence="2" type="ORF">JF74_13570</name>
</gene>